<reference evidence="1 2" key="1">
    <citation type="submission" date="2022-06" db="EMBL/GenBank/DDBJ databases">
        <title>Halomicroarcula sp. a new haloarchaeum isolate from saline soil.</title>
        <authorList>
            <person name="Strakova D."/>
            <person name="Galisteo C."/>
            <person name="Sanchez-Porro C."/>
            <person name="Ventosa A."/>
        </authorList>
    </citation>
    <scope>NUCLEOTIDE SEQUENCE [LARGE SCALE GENOMIC DNA]</scope>
    <source>
        <strain evidence="1 2">S3CR25-11</strain>
    </source>
</reference>
<evidence type="ECO:0000313" key="1">
    <source>
        <dbReference type="EMBL" id="MDS0283085.1"/>
    </source>
</evidence>
<name>A0ABU2FQQ0_9EURY</name>
<dbReference type="Pfam" id="PF10604">
    <property type="entry name" value="Polyketide_cyc2"/>
    <property type="match status" value="1"/>
</dbReference>
<keyword evidence="2" id="KW-1185">Reference proteome</keyword>
<organism evidence="1 2">
    <name type="scientific">Haloarcula onubensis</name>
    <dbReference type="NCBI Taxonomy" id="2950539"/>
    <lineage>
        <taxon>Archaea</taxon>
        <taxon>Methanobacteriati</taxon>
        <taxon>Methanobacteriota</taxon>
        <taxon>Stenosarchaea group</taxon>
        <taxon>Halobacteria</taxon>
        <taxon>Halobacteriales</taxon>
        <taxon>Haloarculaceae</taxon>
        <taxon>Haloarcula</taxon>
    </lineage>
</organism>
<dbReference type="Proteomes" id="UP001268864">
    <property type="component" value="Unassembled WGS sequence"/>
</dbReference>
<proteinExistence type="predicted"/>
<dbReference type="EMBL" id="JAMQOS010000004">
    <property type="protein sequence ID" value="MDS0283085.1"/>
    <property type="molecule type" value="Genomic_DNA"/>
</dbReference>
<evidence type="ECO:0000313" key="2">
    <source>
        <dbReference type="Proteomes" id="UP001268864"/>
    </source>
</evidence>
<comment type="caution">
    <text evidence="1">The sequence shown here is derived from an EMBL/GenBank/DDBJ whole genome shotgun (WGS) entry which is preliminary data.</text>
</comment>
<accession>A0ABU2FQQ0</accession>
<dbReference type="PANTHER" id="PTHR36166">
    <property type="entry name" value="CHROMOSOME 9, WHOLE GENOME SHOTGUN SEQUENCE"/>
    <property type="match status" value="1"/>
</dbReference>
<dbReference type="InterPro" id="IPR023393">
    <property type="entry name" value="START-like_dom_sf"/>
</dbReference>
<dbReference type="SUPFAM" id="SSF55961">
    <property type="entry name" value="Bet v1-like"/>
    <property type="match status" value="1"/>
</dbReference>
<dbReference type="CDD" id="cd07822">
    <property type="entry name" value="SRPBCC_4"/>
    <property type="match status" value="1"/>
</dbReference>
<gene>
    <name evidence="1" type="ORF">NDI86_13210</name>
</gene>
<dbReference type="InterPro" id="IPR019587">
    <property type="entry name" value="Polyketide_cyclase/dehydratase"/>
</dbReference>
<protein>
    <submittedName>
        <fullName evidence="1">SRPBCC domain-containing protein</fullName>
    </submittedName>
</protein>
<dbReference type="Gene3D" id="3.30.530.20">
    <property type="match status" value="1"/>
</dbReference>
<sequence length="156" mass="17219">MSTIYTSIDIAATPKRIWETLIDFGAYTEWNPFILTASGAAAEGERLHFNIRPPNGRELSFRPRVTAVVPGQRLEWVGRLGVRGVFDGRHEFRIEPLEDGLTRLHHSETFPGVLVGVLLHEGSIRSGFRAMNTALKERVERKPAAPNSVNGSTAGA</sequence>
<dbReference type="PANTHER" id="PTHR36166:SF1">
    <property type="entry name" value="SRPBCC DOMAIN-CONTAINING PROTEIN"/>
    <property type="match status" value="1"/>
</dbReference>
<dbReference type="RefSeq" id="WP_310900921.1">
    <property type="nucleotide sequence ID" value="NZ_JAMQOS010000004.1"/>
</dbReference>